<accession>A0AAP9Y4T8</accession>
<reference evidence="6" key="2">
    <citation type="submission" date="2022-06" db="EMBL/GenBank/DDBJ databases">
        <title>Draft genome sequence of Burkholderia glumae strain GR20004 isolated from rice panicle showing bacterial panicle blight.</title>
        <authorList>
            <person name="Choi S.Y."/>
            <person name="Lee Y.H."/>
        </authorList>
    </citation>
    <scope>NUCLEOTIDE SEQUENCE</scope>
    <source>
        <strain evidence="6">GR20004</strain>
    </source>
</reference>
<reference evidence="5 7" key="1">
    <citation type="submission" date="2020-12" db="EMBL/GenBank/DDBJ databases">
        <title>FDA dAtabase for Regulatory Grade micrObial Sequences (FDA-ARGOS): Supporting development and validation of Infectious Disease Dx tests.</title>
        <authorList>
            <person name="Minogue T."/>
            <person name="Wolcott M."/>
            <person name="Wasieloski L."/>
            <person name="Aguilar W."/>
            <person name="Moore D."/>
            <person name="Jaissle J."/>
            <person name="Tallon L."/>
            <person name="Sadzewicz L."/>
            <person name="Zhao X."/>
            <person name="Boylan J."/>
            <person name="Ott S."/>
            <person name="Bowen H."/>
            <person name="Vavikolanu K."/>
            <person name="Mehta A."/>
            <person name="Aluvathingal J."/>
            <person name="Nadendla S."/>
            <person name="Yan Y."/>
            <person name="Sichtig H."/>
        </authorList>
    </citation>
    <scope>NUCLEOTIDE SEQUENCE [LARGE SCALE GENOMIC DNA]</scope>
    <source>
        <strain evidence="5 7">FDAARGOS_949</strain>
    </source>
</reference>
<dbReference type="RefSeq" id="WP_127913949.1">
    <property type="nucleotide sequence ID" value="NZ_CP021074.1"/>
</dbReference>
<dbReference type="GeneID" id="45699095"/>
<proteinExistence type="predicted"/>
<evidence type="ECO:0000313" key="7">
    <source>
        <dbReference type="Proteomes" id="UP000594892"/>
    </source>
</evidence>
<dbReference type="AlphaFoldDB" id="A0AAP9Y4T8"/>
<evidence type="ECO:0000259" key="4">
    <source>
        <dbReference type="PROSITE" id="PS51900"/>
    </source>
</evidence>
<dbReference type="Proteomes" id="UP000594892">
    <property type="component" value="Chromosome 2"/>
</dbReference>
<dbReference type="InterPro" id="IPR044068">
    <property type="entry name" value="CB"/>
</dbReference>
<dbReference type="Proteomes" id="UP001056386">
    <property type="component" value="Chromosome 1"/>
</dbReference>
<keyword evidence="1" id="KW-0229">DNA integration</keyword>
<dbReference type="PROSITE" id="PS51900">
    <property type="entry name" value="CB"/>
    <property type="match status" value="1"/>
</dbReference>
<dbReference type="EMBL" id="CP065601">
    <property type="protein sequence ID" value="QPQ93317.1"/>
    <property type="molecule type" value="Genomic_DNA"/>
</dbReference>
<feature type="compositionally biased region" description="Basic and acidic residues" evidence="3">
    <location>
        <begin position="168"/>
        <end position="179"/>
    </location>
</feature>
<sequence>MSERQQEAQAAQAGPMLSQVVEMWLTERTLQNAPRTVTAKRLHLEDFRRRVAPGDVRINALVKSVLVGFKAALLADGQTGKTVDNKLLTPHDLFKYALANGHYTASHENPVAGLFVLSKTERIKQADPYQPFTLDDLRAIFKPLAFTAWADAPDLWFATSGGPVHGYADQRGHGDEGRRRQANGGRRALHQHPGEQDRGGHPQRAGVRFTRPAGFPALRRRGASGRPGTALPSPPLDQRGVCQAVE</sequence>
<evidence type="ECO:0000313" key="8">
    <source>
        <dbReference type="Proteomes" id="UP001056386"/>
    </source>
</evidence>
<gene>
    <name evidence="5" type="ORF">I6H06_13690</name>
    <name evidence="6" type="ORF">NFI99_21895</name>
</gene>
<evidence type="ECO:0000256" key="2">
    <source>
        <dbReference type="PROSITE-ProRule" id="PRU01248"/>
    </source>
</evidence>
<keyword evidence="2" id="KW-0238">DNA-binding</keyword>
<feature type="region of interest" description="Disordered" evidence="3">
    <location>
        <begin position="167"/>
        <end position="246"/>
    </location>
</feature>
<keyword evidence="8" id="KW-1185">Reference proteome</keyword>
<feature type="domain" description="Core-binding (CB)" evidence="4">
    <location>
        <begin position="15"/>
        <end position="98"/>
    </location>
</feature>
<dbReference type="EMBL" id="CP099587">
    <property type="protein sequence ID" value="USS47486.1"/>
    <property type="molecule type" value="Genomic_DNA"/>
</dbReference>
<dbReference type="GO" id="GO:0015074">
    <property type="term" value="P:DNA integration"/>
    <property type="evidence" value="ECO:0007669"/>
    <property type="project" value="UniProtKB-KW"/>
</dbReference>
<evidence type="ECO:0000313" key="5">
    <source>
        <dbReference type="EMBL" id="QPQ93317.1"/>
    </source>
</evidence>
<organism evidence="5 7">
    <name type="scientific">Burkholderia glumae</name>
    <name type="common">Pseudomonas glumae</name>
    <dbReference type="NCBI Taxonomy" id="337"/>
    <lineage>
        <taxon>Bacteria</taxon>
        <taxon>Pseudomonadati</taxon>
        <taxon>Pseudomonadota</taxon>
        <taxon>Betaproteobacteria</taxon>
        <taxon>Burkholderiales</taxon>
        <taxon>Burkholderiaceae</taxon>
        <taxon>Burkholderia</taxon>
    </lineage>
</organism>
<evidence type="ECO:0000313" key="6">
    <source>
        <dbReference type="EMBL" id="USS47486.1"/>
    </source>
</evidence>
<name>A0AAP9Y4T8_BURGL</name>
<evidence type="ECO:0000256" key="1">
    <source>
        <dbReference type="ARBA" id="ARBA00022908"/>
    </source>
</evidence>
<evidence type="ECO:0000256" key="3">
    <source>
        <dbReference type="SAM" id="MobiDB-lite"/>
    </source>
</evidence>
<dbReference type="GO" id="GO:0003677">
    <property type="term" value="F:DNA binding"/>
    <property type="evidence" value="ECO:0007669"/>
    <property type="project" value="UniProtKB-UniRule"/>
</dbReference>
<protein>
    <recommendedName>
        <fullName evidence="4">Core-binding (CB) domain-containing protein</fullName>
    </recommendedName>
</protein>